<dbReference type="GO" id="GO:0003677">
    <property type="term" value="F:DNA binding"/>
    <property type="evidence" value="ECO:0007669"/>
    <property type="project" value="UniProtKB-UniRule"/>
</dbReference>
<dbReference type="InterPro" id="IPR011010">
    <property type="entry name" value="DNA_brk_join_enz"/>
</dbReference>
<protein>
    <submittedName>
        <fullName evidence="8">Integrase</fullName>
    </submittedName>
</protein>
<comment type="caution">
    <text evidence="8">The sequence shown here is derived from an EMBL/GenBank/DDBJ whole genome shotgun (WGS) entry which is preliminary data.</text>
</comment>
<dbReference type="InterPro" id="IPR010998">
    <property type="entry name" value="Integrase_recombinase_N"/>
</dbReference>
<dbReference type="PANTHER" id="PTHR30349:SF93">
    <property type="entry name" value="FELS-2 PROPHAGE PROTEIN"/>
    <property type="match status" value="1"/>
</dbReference>
<evidence type="ECO:0000313" key="8">
    <source>
        <dbReference type="EMBL" id="TYC62076.1"/>
    </source>
</evidence>
<proteinExistence type="predicted"/>
<dbReference type="PROSITE" id="PS51898">
    <property type="entry name" value="TYR_RECOMBINASE"/>
    <property type="match status" value="1"/>
</dbReference>
<keyword evidence="1" id="KW-0229">DNA integration</keyword>
<feature type="domain" description="Core-binding (CB)" evidence="7">
    <location>
        <begin position="58"/>
        <end position="137"/>
    </location>
</feature>
<dbReference type="InterPro" id="IPR044068">
    <property type="entry name" value="CB"/>
</dbReference>
<dbReference type="EMBL" id="SDKK01000001">
    <property type="protein sequence ID" value="TYC62076.1"/>
    <property type="molecule type" value="Genomic_DNA"/>
</dbReference>
<dbReference type="OrthoDB" id="662444at2"/>
<dbReference type="InterPro" id="IPR013762">
    <property type="entry name" value="Integrase-like_cat_sf"/>
</dbReference>
<evidence type="ECO:0000313" key="9">
    <source>
        <dbReference type="Proteomes" id="UP000389128"/>
    </source>
</evidence>
<evidence type="ECO:0000256" key="1">
    <source>
        <dbReference type="ARBA" id="ARBA00022908"/>
    </source>
</evidence>
<dbReference type="Proteomes" id="UP000389128">
    <property type="component" value="Unassembled WGS sequence"/>
</dbReference>
<dbReference type="Gene3D" id="1.10.150.130">
    <property type="match status" value="1"/>
</dbReference>
<evidence type="ECO:0000256" key="5">
    <source>
        <dbReference type="SAM" id="MobiDB-lite"/>
    </source>
</evidence>
<evidence type="ECO:0000256" key="4">
    <source>
        <dbReference type="PROSITE-ProRule" id="PRU01248"/>
    </source>
</evidence>
<gene>
    <name evidence="8" type="ORF">ETQ85_00500</name>
</gene>
<organism evidence="8 9">
    <name type="scientific">Zoogloea oleivorans</name>
    <dbReference type="NCBI Taxonomy" id="1552750"/>
    <lineage>
        <taxon>Bacteria</taxon>
        <taxon>Pseudomonadati</taxon>
        <taxon>Pseudomonadota</taxon>
        <taxon>Betaproteobacteria</taxon>
        <taxon>Rhodocyclales</taxon>
        <taxon>Zoogloeaceae</taxon>
        <taxon>Zoogloea</taxon>
    </lineage>
</organism>
<keyword evidence="2 4" id="KW-0238">DNA-binding</keyword>
<name>A0A6C2D7T6_9RHOO</name>
<accession>A0A6C2D7T6</accession>
<keyword evidence="9" id="KW-1185">Reference proteome</keyword>
<keyword evidence="3" id="KW-0233">DNA recombination</keyword>
<evidence type="ECO:0000259" key="7">
    <source>
        <dbReference type="PROSITE" id="PS51900"/>
    </source>
</evidence>
<dbReference type="GO" id="GO:0006310">
    <property type="term" value="P:DNA recombination"/>
    <property type="evidence" value="ECO:0007669"/>
    <property type="project" value="UniProtKB-KW"/>
</dbReference>
<dbReference type="InterPro" id="IPR002104">
    <property type="entry name" value="Integrase_catalytic"/>
</dbReference>
<dbReference type="CDD" id="cd00796">
    <property type="entry name" value="INT_Rci_Hp1_C"/>
    <property type="match status" value="1"/>
</dbReference>
<dbReference type="Gene3D" id="1.10.443.10">
    <property type="entry name" value="Intergrase catalytic core"/>
    <property type="match status" value="1"/>
</dbReference>
<dbReference type="PANTHER" id="PTHR30349">
    <property type="entry name" value="PHAGE INTEGRASE-RELATED"/>
    <property type="match status" value="1"/>
</dbReference>
<feature type="domain" description="Tyr recombinase" evidence="6">
    <location>
        <begin position="159"/>
        <end position="325"/>
    </location>
</feature>
<feature type="region of interest" description="Disordered" evidence="5">
    <location>
        <begin position="1"/>
        <end position="24"/>
    </location>
</feature>
<dbReference type="PROSITE" id="PS51900">
    <property type="entry name" value="CB"/>
    <property type="match status" value="1"/>
</dbReference>
<dbReference type="RefSeq" id="WP_148577166.1">
    <property type="nucleotide sequence ID" value="NZ_SDKK01000001.1"/>
</dbReference>
<dbReference type="AlphaFoldDB" id="A0A6C2D7T6"/>
<dbReference type="Pfam" id="PF24624">
    <property type="entry name" value="Int_N"/>
    <property type="match status" value="1"/>
</dbReference>
<dbReference type="InterPro" id="IPR050090">
    <property type="entry name" value="Tyrosine_recombinase_XerCD"/>
</dbReference>
<evidence type="ECO:0000256" key="2">
    <source>
        <dbReference type="ARBA" id="ARBA00023125"/>
    </source>
</evidence>
<reference evidence="8 9" key="1">
    <citation type="submission" date="2019-01" db="EMBL/GenBank/DDBJ databases">
        <title>Zoogloea oleivorans genome sequencing and assembly.</title>
        <authorList>
            <person name="Tancsics A."/>
            <person name="Farkas M."/>
            <person name="Kriszt B."/>
            <person name="Maroti G."/>
            <person name="Horvath B."/>
        </authorList>
    </citation>
    <scope>NUCLEOTIDE SEQUENCE [LARGE SCALE GENOMIC DNA]</scope>
    <source>
        <strain evidence="8 9">Buc</strain>
    </source>
</reference>
<dbReference type="InterPro" id="IPR057084">
    <property type="entry name" value="Int_N"/>
</dbReference>
<dbReference type="GO" id="GO:0015074">
    <property type="term" value="P:DNA integration"/>
    <property type="evidence" value="ECO:0007669"/>
    <property type="project" value="UniProtKB-KW"/>
</dbReference>
<sequence length="334" mass="37389">MPISKTENGKWLADFQPGGRGGKRIRKTFATKGEAKEYEIWLKSKSQDPEWSPKRDKRRLNDLLTIWYSAHGKHLKSGDDTFARLKAFATDIGNPPLCATSADHFTSWRTDKIAGGMAAATTNRILAYTKSALNALIRTNVISTQNPFSKIKQIQIDEHELSFLSIAQIKSLLHTLQNDARNKHAYLVAKVCLATGARWSEGERMRISQLQGALIQFARTKSSKARAVPIDPELQAEIETHFKTHGDGQQIFGTAYNAFREGLKRAKITLPDGQCTHILRHTFASHFMQRGGNILTLQRILGHHSVTMTMRYAHLAPDHLSDAVRLNPLADIDG</sequence>
<evidence type="ECO:0000256" key="3">
    <source>
        <dbReference type="ARBA" id="ARBA00023172"/>
    </source>
</evidence>
<dbReference type="Pfam" id="PF00589">
    <property type="entry name" value="Phage_integrase"/>
    <property type="match status" value="1"/>
</dbReference>
<dbReference type="SUPFAM" id="SSF56349">
    <property type="entry name" value="DNA breaking-rejoining enzymes"/>
    <property type="match status" value="1"/>
</dbReference>
<evidence type="ECO:0000259" key="6">
    <source>
        <dbReference type="PROSITE" id="PS51898"/>
    </source>
</evidence>